<keyword evidence="5" id="KW-1185">Reference proteome</keyword>
<protein>
    <recommendedName>
        <fullName evidence="3">C2H2-type domain-containing protein</fullName>
    </recommendedName>
</protein>
<sequence length="1192" mass="137768">MSGTYICVECGAKFTRSDNLLRHQRKSCKKGGVGDEPPLKRRKTDTGASSSTATTASSSYSETCDCCNQQLTAAQMRAHKRTLQHRTNACIPMVDGVYVIRSAFKCRIVSYRAHSKEYHINYTLFFNELKSKIIELLEEVLNRHKIVKVNMEAFARYTLPTKEISDVKSFNTPNEIVDQSMDLSSVWEKFVDLMINQTTEFQERDSGWALEQIMYLEVNVNKYSPMRGSSFINLPKFIENKKAVVNIRNSDNCCFAWAVTSALYLPHGRINQPTSYPHFSTVLNMTGIDFPVKLKDISKFEDLNNISINVYGLESRFEDNRLKYEIVGPLRYSQKKLRMHVNLLLIFDECGRDHRCSNDCSNVHYCWIKDLSRLVSYQVSATKKKKYFCDGCLVFFNSDCLLLNHQRNDCNHIYTTTPSTQPRIDKYGKEVPENILKFENFERQMSVPFVVYADFESVLKPIQTCDGNPNASYTNKTFLHEPYSFAYLVKCSFNESITKFRLYRGVDAAKTFVTSIESDVKDIYNRYLKDIVPMAKLTPEEEQNFLNATTCGICGGLFENNDTKVRDHCHLTGKVRFGAAHSVCNLNYKLPSFIPIIFHNLSGYDSHLFIKEICCHGVKVDVLAQNKEKYISFTKHLYMHDYINSKGEKRQKFLKLRFIDSFKFLSTSLQNLGESLTSERFVETKRFFPNNDEFIIMRHKGVFPYSFVDSLEKLDYPTLPSKEQFYDKLNNVHIADEEYERAKTVWNMFACRSLGEYSDLYLKTDVLLLCDVFENFRRICLDTYKLDPTHYYTAPGLSWDAMLKLTRIELELLTDIDMIHFLKKGIRGGISQCSERKHIANNIFLPNFNPKEPTSYIMYLDATNLYGHSMSQALPTNGFRWLPTDEIANLDVMSVSDDSKVGYILEVDVQYPQELHDLHADLPFLVESIIPPGSKSKLPKLIPNLNNKKQYVVHYRNLKQAIDNGLILTKVHRVLTFSQLPWLKQYIDLNTNMRNKATSKFEKDQYKLMNNAIFGKTMENVDNRRLIKLVTHWESIRRSTGANALIAHPNFKTCSIFSEDFVAIHMGKLKVVYNKPIYLGFSILDLSKTVLYSFLYDIIKKQYGEKASLLYTDTDSLVLKVYTDNFYNYIMDNPDKFDTSNYESRNKFNIPKGVSVLGRMKDEFPADPIISFYGTGAKAYHIQSTGKELKKS</sequence>
<evidence type="ECO:0000256" key="1">
    <source>
        <dbReference type="PROSITE-ProRule" id="PRU00042"/>
    </source>
</evidence>
<dbReference type="PROSITE" id="PS00116">
    <property type="entry name" value="DNA_POLYMERASE_B"/>
    <property type="match status" value="1"/>
</dbReference>
<organism evidence="4 5">
    <name type="scientific">Molorchus minor</name>
    <dbReference type="NCBI Taxonomy" id="1323400"/>
    <lineage>
        <taxon>Eukaryota</taxon>
        <taxon>Metazoa</taxon>
        <taxon>Ecdysozoa</taxon>
        <taxon>Arthropoda</taxon>
        <taxon>Hexapoda</taxon>
        <taxon>Insecta</taxon>
        <taxon>Pterygota</taxon>
        <taxon>Neoptera</taxon>
        <taxon>Endopterygota</taxon>
        <taxon>Coleoptera</taxon>
        <taxon>Polyphaga</taxon>
        <taxon>Cucujiformia</taxon>
        <taxon>Chrysomeloidea</taxon>
        <taxon>Cerambycidae</taxon>
        <taxon>Lamiinae</taxon>
        <taxon>Monochamini</taxon>
        <taxon>Molorchus</taxon>
    </lineage>
</organism>
<dbReference type="Gene3D" id="3.30.420.10">
    <property type="entry name" value="Ribonuclease H-like superfamily/Ribonuclease H"/>
    <property type="match status" value="1"/>
</dbReference>
<keyword evidence="1" id="KW-0862">Zinc</keyword>
<dbReference type="PANTHER" id="PTHR31511:SF12">
    <property type="entry name" value="RHO TERMINATION FACTOR N-TERMINAL DOMAIN-CONTAINING PROTEIN"/>
    <property type="match status" value="1"/>
</dbReference>
<dbReference type="PANTHER" id="PTHR31511">
    <property type="entry name" value="PROTEIN CBG23764"/>
    <property type="match status" value="1"/>
</dbReference>
<reference evidence="4" key="1">
    <citation type="journal article" date="2023" name="Insect Mol. Biol.">
        <title>Genome sequencing provides insights into the evolution of gene families encoding plant cell wall-degrading enzymes in longhorned beetles.</title>
        <authorList>
            <person name="Shin N.R."/>
            <person name="Okamura Y."/>
            <person name="Kirsch R."/>
            <person name="Pauchet Y."/>
        </authorList>
    </citation>
    <scope>NUCLEOTIDE SEQUENCE</scope>
    <source>
        <strain evidence="4">MMC_N1</strain>
    </source>
</reference>
<dbReference type="InterPro" id="IPR012337">
    <property type="entry name" value="RNaseH-like_sf"/>
</dbReference>
<evidence type="ECO:0000313" key="5">
    <source>
        <dbReference type="Proteomes" id="UP001162164"/>
    </source>
</evidence>
<comment type="caution">
    <text evidence="4">The sequence shown here is derived from an EMBL/GenBank/DDBJ whole genome shotgun (WGS) entry which is preliminary data.</text>
</comment>
<dbReference type="Gene3D" id="3.30.160.60">
    <property type="entry name" value="Classic Zinc Finger"/>
    <property type="match status" value="1"/>
</dbReference>
<dbReference type="Proteomes" id="UP001162164">
    <property type="component" value="Unassembled WGS sequence"/>
</dbReference>
<dbReference type="SUPFAM" id="SSF54060">
    <property type="entry name" value="His-Me finger endonucleases"/>
    <property type="match status" value="1"/>
</dbReference>
<evidence type="ECO:0000256" key="2">
    <source>
        <dbReference type="SAM" id="MobiDB-lite"/>
    </source>
</evidence>
<dbReference type="InterPro" id="IPR017964">
    <property type="entry name" value="DNA-dir_DNA_pol_B_CS"/>
</dbReference>
<dbReference type="SUPFAM" id="SSF53098">
    <property type="entry name" value="Ribonuclease H-like"/>
    <property type="match status" value="1"/>
</dbReference>
<gene>
    <name evidence="4" type="ORF">NQ317_019712</name>
</gene>
<feature type="region of interest" description="Disordered" evidence="2">
    <location>
        <begin position="26"/>
        <end position="60"/>
    </location>
</feature>
<dbReference type="EMBL" id="JAPWTJ010000295">
    <property type="protein sequence ID" value="KAJ8980025.1"/>
    <property type="molecule type" value="Genomic_DNA"/>
</dbReference>
<keyword evidence="1" id="KW-0479">Metal-binding</keyword>
<dbReference type="InterPro" id="IPR013087">
    <property type="entry name" value="Znf_C2H2_type"/>
</dbReference>
<keyword evidence="1" id="KW-0863">Zinc-finger</keyword>
<evidence type="ECO:0000313" key="4">
    <source>
        <dbReference type="EMBL" id="KAJ8980025.1"/>
    </source>
</evidence>
<dbReference type="PROSITE" id="PS50157">
    <property type="entry name" value="ZINC_FINGER_C2H2_2"/>
    <property type="match status" value="1"/>
</dbReference>
<dbReference type="InterPro" id="IPR043502">
    <property type="entry name" value="DNA/RNA_pol_sf"/>
</dbReference>
<feature type="domain" description="C2H2-type" evidence="3">
    <location>
        <begin position="5"/>
        <end position="37"/>
    </location>
</feature>
<dbReference type="InterPro" id="IPR044925">
    <property type="entry name" value="His-Me_finger_sf"/>
</dbReference>
<accession>A0ABQ9JPN6</accession>
<feature type="compositionally biased region" description="Low complexity" evidence="2">
    <location>
        <begin position="48"/>
        <end position="59"/>
    </location>
</feature>
<dbReference type="SUPFAM" id="SSF56672">
    <property type="entry name" value="DNA/RNA polymerases"/>
    <property type="match status" value="1"/>
</dbReference>
<evidence type="ECO:0000259" key="3">
    <source>
        <dbReference type="PROSITE" id="PS50157"/>
    </source>
</evidence>
<dbReference type="InterPro" id="IPR036397">
    <property type="entry name" value="RNaseH_sf"/>
</dbReference>
<name>A0ABQ9JPN6_9CUCU</name>
<proteinExistence type="predicted"/>